<name>A0A7S8C399_9HYPH</name>
<dbReference type="AlphaFoldDB" id="A0A7S8C399"/>
<dbReference type="Gene3D" id="3.90.320.10">
    <property type="match status" value="1"/>
</dbReference>
<keyword evidence="3" id="KW-1185">Reference proteome</keyword>
<gene>
    <name evidence="2" type="primary">addB</name>
    <name evidence="2" type="ORF">HW532_07470</name>
</gene>
<proteinExistence type="predicted"/>
<dbReference type="NCBIfam" id="TIGR02786">
    <property type="entry name" value="addB_alphas"/>
    <property type="match status" value="1"/>
</dbReference>
<evidence type="ECO:0000259" key="1">
    <source>
        <dbReference type="Pfam" id="PF12705"/>
    </source>
</evidence>
<reference evidence="2 3" key="1">
    <citation type="submission" date="2020-06" db="EMBL/GenBank/DDBJ databases">
        <title>Genome sequence of 2 isolates from Red Sea Mangroves.</title>
        <authorList>
            <person name="Sefrji F."/>
            <person name="Michoud G."/>
            <person name="Merlino G."/>
            <person name="Daffonchio D."/>
        </authorList>
    </citation>
    <scope>NUCLEOTIDE SEQUENCE [LARGE SCALE GENOMIC DNA]</scope>
    <source>
        <strain evidence="2 3">R1DC25</strain>
    </source>
</reference>
<evidence type="ECO:0000313" key="3">
    <source>
        <dbReference type="Proteomes" id="UP000593594"/>
    </source>
</evidence>
<dbReference type="Pfam" id="PF12705">
    <property type="entry name" value="PDDEXK_1"/>
    <property type="match status" value="1"/>
</dbReference>
<dbReference type="InterPro" id="IPR014153">
    <property type="entry name" value="Ds_break_AddB"/>
</dbReference>
<dbReference type="Proteomes" id="UP000593594">
    <property type="component" value="Chromosome"/>
</dbReference>
<dbReference type="EMBL" id="CP058214">
    <property type="protein sequence ID" value="QPC42558.1"/>
    <property type="molecule type" value="Genomic_DNA"/>
</dbReference>
<dbReference type="InterPro" id="IPR027417">
    <property type="entry name" value="P-loop_NTPase"/>
</dbReference>
<dbReference type="KEGG" id="kmn:HW532_07470"/>
<dbReference type="InterPro" id="IPR038726">
    <property type="entry name" value="PDDEXK_AddAB-type"/>
</dbReference>
<protein>
    <submittedName>
        <fullName evidence="2">Double-strand break repair protein AddB</fullName>
    </submittedName>
</protein>
<dbReference type="SUPFAM" id="SSF52540">
    <property type="entry name" value="P-loop containing nucleoside triphosphate hydrolases"/>
    <property type="match status" value="1"/>
</dbReference>
<evidence type="ECO:0000313" key="2">
    <source>
        <dbReference type="EMBL" id="QPC42558.1"/>
    </source>
</evidence>
<sequence length="1030" mass="111813">MAGGGQPPRVFTVPPGAPFLDRLAAAILAGDLPAPGGEPPDPLALPRYTVLVPTRRAARMLTERFLAHGDGDARLLPQIHPLGDVDEEELALSGEDMADEGGLDMAPAIAPLERELLLARLLLDWAAENPEHHLGRTLNAGPAQAISLARSLARLIDSLETEELPIDRLDALAGGDYPEHRKTVLDFLTLVRHTLPEALAARGLTGPAARRARLLSIEADRLARTPPDAPVIAAGSTGSIPATARLLSVIARLPRGAVVLPGLDRDLDEAGWAALAPQHPQFGLRQLLDGIGLDREAVMDLTPGPDAPRARLMSEVMRPSETTERWRHAMASLTGPELDAALDGLDAIEAPTPREEALAIALVMRRTLETPGRTAALVTPDRRLARRVAAELERWDVAVDDTAGTPLAQTPQGAFMLHVLDAWTSDFAPVALLALVKHPLAAFGLERAELRRRARGLEIALLRGLRPPAGLDGLAHALKARRRAAEEGKVRLHPAIRRLRPQDWDGLEDLMARLQSAFAALGEMPDGPSAIAAHVTAHVTVAEKAAHTPRDDAALWREEAGEALSGFLAGLIEASDAGPALDPRSYAGALRAMMAGRPVRARFGLHPRLAIYGLLEARLVAADVMILGGLNEAVWPSEPEDDPWLNRPMRAEIGLPLPERRIGLAAHDFVQAASAPRVHLTWSRKIDGAPAVPSRWVLRLKALLQTAGAEAALVPESPWLDRASMLDTPDTAMEIAPPRPAPPVEARPRQLSVTRIEEWIRDPYAIFARNILRLEPLDPIDALPGPAERGTLVHGALQRFAERHPERLPDDPVAELMAAGREVFGPWMDYPDVRGFWWPQYERMARWFAAEEETLRTGTARQWAELSGRLELDAPAGAFALTGRADRLDLLQDGTARLIDYKTGQPPSRAQVEAGLSPQLPLEARMVEAGAFEGVGPLPVGALAYIRLTGGEPAGRTVMLDGLDVPQVVEQTVEGLKRLIGHYDRPEQAYIPRAKVMLEDEERDYDHFSRFREWSATRARRDADNGGDAS</sequence>
<feature type="domain" description="PD-(D/E)XK endonuclease-like" evidence="1">
    <location>
        <begin position="750"/>
        <end position="965"/>
    </location>
</feature>
<accession>A0A7S8C399</accession>
<organism evidence="2 3">
    <name type="scientific">Kaustia mangrovi</name>
    <dbReference type="NCBI Taxonomy" id="2593653"/>
    <lineage>
        <taxon>Bacteria</taxon>
        <taxon>Pseudomonadati</taxon>
        <taxon>Pseudomonadota</taxon>
        <taxon>Alphaproteobacteria</taxon>
        <taxon>Hyphomicrobiales</taxon>
        <taxon>Parvibaculaceae</taxon>
        <taxon>Kaustia</taxon>
    </lineage>
</organism>
<dbReference type="InterPro" id="IPR011604">
    <property type="entry name" value="PDDEXK-like_dom_sf"/>
</dbReference>
<dbReference type="RefSeq" id="WP_213163792.1">
    <property type="nucleotide sequence ID" value="NZ_CP058214.1"/>
</dbReference>